<organism evidence="3 4">
    <name type="scientific">Lactuca sativa</name>
    <name type="common">Garden lettuce</name>
    <dbReference type="NCBI Taxonomy" id="4236"/>
    <lineage>
        <taxon>Eukaryota</taxon>
        <taxon>Viridiplantae</taxon>
        <taxon>Streptophyta</taxon>
        <taxon>Embryophyta</taxon>
        <taxon>Tracheophyta</taxon>
        <taxon>Spermatophyta</taxon>
        <taxon>Magnoliopsida</taxon>
        <taxon>eudicotyledons</taxon>
        <taxon>Gunneridae</taxon>
        <taxon>Pentapetalae</taxon>
        <taxon>asterids</taxon>
        <taxon>campanulids</taxon>
        <taxon>Asterales</taxon>
        <taxon>Asteraceae</taxon>
        <taxon>Cichorioideae</taxon>
        <taxon>Cichorieae</taxon>
        <taxon>Lactucinae</taxon>
        <taxon>Lactuca</taxon>
    </lineage>
</organism>
<comment type="similarity">
    <text evidence="1">Belongs to the multi antimicrobial extrusion (MATE) (TC 2.A.66.1) family.</text>
</comment>
<dbReference type="PANTHER" id="PTHR11206">
    <property type="entry name" value="MULTIDRUG RESISTANCE PROTEIN"/>
    <property type="match status" value="1"/>
</dbReference>
<feature type="transmembrane region" description="Helical" evidence="2">
    <location>
        <begin position="29"/>
        <end position="52"/>
    </location>
</feature>
<keyword evidence="2" id="KW-0472">Membrane</keyword>
<protein>
    <submittedName>
        <fullName evidence="3">Uncharacterized protein</fullName>
    </submittedName>
</protein>
<dbReference type="GO" id="GO:0015297">
    <property type="term" value="F:antiporter activity"/>
    <property type="evidence" value="ECO:0007669"/>
    <property type="project" value="InterPro"/>
</dbReference>
<reference evidence="3 4" key="1">
    <citation type="journal article" date="2017" name="Nat. Commun.">
        <title>Genome assembly with in vitro proximity ligation data and whole-genome triplication in lettuce.</title>
        <authorList>
            <person name="Reyes-Chin-Wo S."/>
            <person name="Wang Z."/>
            <person name="Yang X."/>
            <person name="Kozik A."/>
            <person name="Arikit S."/>
            <person name="Song C."/>
            <person name="Xia L."/>
            <person name="Froenicke L."/>
            <person name="Lavelle D.O."/>
            <person name="Truco M.J."/>
            <person name="Xia R."/>
            <person name="Zhu S."/>
            <person name="Xu C."/>
            <person name="Xu H."/>
            <person name="Xu X."/>
            <person name="Cox K."/>
            <person name="Korf I."/>
            <person name="Meyers B.C."/>
            <person name="Michelmore R.W."/>
        </authorList>
    </citation>
    <scope>NUCLEOTIDE SEQUENCE [LARGE SCALE GENOMIC DNA]</scope>
    <source>
        <strain evidence="4">cv. Salinas</strain>
        <tissue evidence="3">Seedlings</tissue>
    </source>
</reference>
<proteinExistence type="inferred from homology"/>
<evidence type="ECO:0000256" key="1">
    <source>
        <dbReference type="ARBA" id="ARBA00010199"/>
    </source>
</evidence>
<feature type="transmembrane region" description="Helical" evidence="2">
    <location>
        <begin position="105"/>
        <end position="129"/>
    </location>
</feature>
<dbReference type="Pfam" id="PF01554">
    <property type="entry name" value="MatE"/>
    <property type="match status" value="1"/>
</dbReference>
<dbReference type="AlphaFoldDB" id="A0A9R1W453"/>
<evidence type="ECO:0000256" key="2">
    <source>
        <dbReference type="SAM" id="Phobius"/>
    </source>
</evidence>
<gene>
    <name evidence="3" type="ORF">LSAT_V11C300132690</name>
</gene>
<feature type="transmembrane region" description="Helical" evidence="2">
    <location>
        <begin position="72"/>
        <end position="93"/>
    </location>
</feature>
<accession>A0A9R1W453</accession>
<keyword evidence="4" id="KW-1185">Reference proteome</keyword>
<evidence type="ECO:0000313" key="4">
    <source>
        <dbReference type="Proteomes" id="UP000235145"/>
    </source>
</evidence>
<keyword evidence="2" id="KW-0812">Transmembrane</keyword>
<dbReference type="InterPro" id="IPR002528">
    <property type="entry name" value="MATE_fam"/>
</dbReference>
<dbReference type="Proteomes" id="UP000235145">
    <property type="component" value="Unassembled WGS sequence"/>
</dbReference>
<name>A0A9R1W453_LACSA</name>
<feature type="transmembrane region" description="Helical" evidence="2">
    <location>
        <begin position="135"/>
        <end position="154"/>
    </location>
</feature>
<dbReference type="EMBL" id="NBSK02000003">
    <property type="protein sequence ID" value="KAJ0215573.1"/>
    <property type="molecule type" value="Genomic_DNA"/>
</dbReference>
<comment type="caution">
    <text evidence="3">The sequence shown here is derived from an EMBL/GenBank/DDBJ whole genome shotgun (WGS) entry which is preliminary data.</text>
</comment>
<evidence type="ECO:0000313" key="3">
    <source>
        <dbReference type="EMBL" id="KAJ0215573.1"/>
    </source>
</evidence>
<dbReference type="GO" id="GO:0042910">
    <property type="term" value="F:xenobiotic transmembrane transporter activity"/>
    <property type="evidence" value="ECO:0007669"/>
    <property type="project" value="InterPro"/>
</dbReference>
<dbReference type="GO" id="GO:0016020">
    <property type="term" value="C:membrane"/>
    <property type="evidence" value="ECO:0007669"/>
    <property type="project" value="InterPro"/>
</dbReference>
<sequence length="197" mass="21854">MVLNYLYTTLHYTLWVWSSRKIGAGNPQAARLAVCIVMFLAVIEAIIVSTMVFSCRHYLANAFSNKMEVVSYVVSMSPFIALSIITDSIQAVISGIARGSGWQHIGAYVTLVAFYLFGLPASIVLGFPLHLKAKGLWIGIVIGSIIQSGSLLLVTRLTDWQKQAIKANERISKVSYRYTIKDIDIKECVPKEMHVVL</sequence>
<keyword evidence="2" id="KW-1133">Transmembrane helix</keyword>